<dbReference type="Proteomes" id="UP000756132">
    <property type="component" value="Chromosome 12"/>
</dbReference>
<sequence length="294" mass="32712">MSGDSVEAVVLQQPYYKYTFAELYAYRNDWVVDSETNGKTDDLDTSLFTAAATTQQDAASTDAAPEEDIEDRSKHGSATSDAQNALADLGEDLGLDPAALEEEQPVLTKNTLFPAPSSRFTYDVNLMGPNLLFRFAKLAYAPFIRIHIQFRDTHSDGRPFLEVVIDFHWANDNAQERRGVIDYCMEPENPKTRLTRVIFNSAYATVVLGWTNHLRKDIADRFTTTDKALLKQIDTWLEPKEGKPYEASSVNTVCGSGAEAVGFKALRSYRGGTRQLAPANITATGPIQHFQSAW</sequence>
<keyword evidence="3" id="KW-1185">Reference proteome</keyword>
<dbReference type="KEGG" id="ffu:CLAFUR5_13514"/>
<accession>A0A9Q8UVW8</accession>
<gene>
    <name evidence="2" type="ORF">CLAFUR5_13514</name>
</gene>
<name>A0A9Q8UVW8_PASFU</name>
<evidence type="ECO:0000313" key="2">
    <source>
        <dbReference type="EMBL" id="UJO24416.1"/>
    </source>
</evidence>
<feature type="region of interest" description="Disordered" evidence="1">
    <location>
        <begin position="53"/>
        <end position="81"/>
    </location>
</feature>
<dbReference type="AlphaFoldDB" id="A0A9Q8UVW8"/>
<dbReference type="RefSeq" id="XP_047768782.1">
    <property type="nucleotide sequence ID" value="XM_047912662.1"/>
</dbReference>
<organism evidence="2 3">
    <name type="scientific">Passalora fulva</name>
    <name type="common">Tomato leaf mold</name>
    <name type="synonym">Cladosporium fulvum</name>
    <dbReference type="NCBI Taxonomy" id="5499"/>
    <lineage>
        <taxon>Eukaryota</taxon>
        <taxon>Fungi</taxon>
        <taxon>Dikarya</taxon>
        <taxon>Ascomycota</taxon>
        <taxon>Pezizomycotina</taxon>
        <taxon>Dothideomycetes</taxon>
        <taxon>Dothideomycetidae</taxon>
        <taxon>Mycosphaerellales</taxon>
        <taxon>Mycosphaerellaceae</taxon>
        <taxon>Fulvia</taxon>
    </lineage>
</organism>
<evidence type="ECO:0000256" key="1">
    <source>
        <dbReference type="SAM" id="MobiDB-lite"/>
    </source>
</evidence>
<dbReference type="GeneID" id="71993392"/>
<protein>
    <submittedName>
        <fullName evidence="2">Uncharacterized protein</fullName>
    </submittedName>
</protein>
<evidence type="ECO:0000313" key="3">
    <source>
        <dbReference type="Proteomes" id="UP000756132"/>
    </source>
</evidence>
<dbReference type="EMBL" id="CP090174">
    <property type="protein sequence ID" value="UJO24416.1"/>
    <property type="molecule type" value="Genomic_DNA"/>
</dbReference>
<feature type="compositionally biased region" description="Low complexity" evidence="1">
    <location>
        <begin position="53"/>
        <end position="63"/>
    </location>
</feature>
<proteinExistence type="predicted"/>
<reference evidence="2" key="2">
    <citation type="journal article" date="2022" name="Microb. Genom.">
        <title>A chromosome-scale genome assembly of the tomato pathogen Cladosporium fulvum reveals a compartmentalized genome architecture and the presence of a dispensable chromosome.</title>
        <authorList>
            <person name="Zaccaron A.Z."/>
            <person name="Chen L.H."/>
            <person name="Samaras A."/>
            <person name="Stergiopoulos I."/>
        </authorList>
    </citation>
    <scope>NUCLEOTIDE SEQUENCE</scope>
    <source>
        <strain evidence="2">Race5_Kim</strain>
    </source>
</reference>
<reference evidence="2" key="1">
    <citation type="submission" date="2021-12" db="EMBL/GenBank/DDBJ databases">
        <authorList>
            <person name="Zaccaron A."/>
            <person name="Stergiopoulos I."/>
        </authorList>
    </citation>
    <scope>NUCLEOTIDE SEQUENCE</scope>
    <source>
        <strain evidence="2">Race5_Kim</strain>
    </source>
</reference>